<feature type="compositionally biased region" description="Gly residues" evidence="1">
    <location>
        <begin position="962"/>
        <end position="992"/>
    </location>
</feature>
<dbReference type="Pfam" id="PF00041">
    <property type="entry name" value="fn3"/>
    <property type="match status" value="1"/>
</dbReference>
<dbReference type="InterPro" id="IPR036116">
    <property type="entry name" value="FN3_sf"/>
</dbReference>
<feature type="compositionally biased region" description="Gly residues" evidence="1">
    <location>
        <begin position="3686"/>
        <end position="3696"/>
    </location>
</feature>
<feature type="region of interest" description="Disordered" evidence="1">
    <location>
        <begin position="809"/>
        <end position="829"/>
    </location>
</feature>
<dbReference type="Proteomes" id="UP000034022">
    <property type="component" value="Unassembled WGS sequence"/>
</dbReference>
<dbReference type="SUPFAM" id="SSF49265">
    <property type="entry name" value="Fibronectin type III"/>
    <property type="match status" value="3"/>
</dbReference>
<feature type="region of interest" description="Disordered" evidence="1">
    <location>
        <begin position="4036"/>
        <end position="4056"/>
    </location>
</feature>
<feature type="compositionally biased region" description="Acidic residues" evidence="1">
    <location>
        <begin position="109"/>
        <end position="120"/>
    </location>
</feature>
<feature type="compositionally biased region" description="Low complexity" evidence="1">
    <location>
        <begin position="180"/>
        <end position="205"/>
    </location>
</feature>
<dbReference type="PROSITE" id="PS50853">
    <property type="entry name" value="FN3"/>
    <property type="match status" value="4"/>
</dbReference>
<protein>
    <recommendedName>
        <fullName evidence="2">Fibronectin type-III domain-containing protein</fullName>
    </recommendedName>
</protein>
<feature type="domain" description="Fibronectin type-III" evidence="2">
    <location>
        <begin position="4041"/>
        <end position="4147"/>
    </location>
</feature>
<feature type="compositionally biased region" description="Gly residues" evidence="1">
    <location>
        <begin position="899"/>
        <end position="910"/>
    </location>
</feature>
<dbReference type="PATRIC" id="fig|1618638.3.peg.824"/>
<feature type="region of interest" description="Disordered" evidence="1">
    <location>
        <begin position="851"/>
        <end position="878"/>
    </location>
</feature>
<evidence type="ECO:0000256" key="1">
    <source>
        <dbReference type="SAM" id="MobiDB-lite"/>
    </source>
</evidence>
<dbReference type="InterPro" id="IPR003961">
    <property type="entry name" value="FN3_dom"/>
</dbReference>
<organism evidence="3 4">
    <name type="scientific">Candidatus Falkowbacteria bacterium GW2011_GWE1_38_31</name>
    <dbReference type="NCBI Taxonomy" id="1618638"/>
    <lineage>
        <taxon>Bacteria</taxon>
        <taxon>Candidatus Falkowiibacteriota</taxon>
    </lineage>
</organism>
<dbReference type="Pfam" id="PF13385">
    <property type="entry name" value="Laminin_G_3"/>
    <property type="match status" value="2"/>
</dbReference>
<feature type="region of interest" description="Disordered" evidence="1">
    <location>
        <begin position="100"/>
        <end position="205"/>
    </location>
</feature>
<dbReference type="Pfam" id="PF10102">
    <property type="entry name" value="DUF2341"/>
    <property type="match status" value="1"/>
</dbReference>
<evidence type="ECO:0000259" key="2">
    <source>
        <dbReference type="PROSITE" id="PS50853"/>
    </source>
</evidence>
<feature type="region of interest" description="Disordered" evidence="1">
    <location>
        <begin position="3685"/>
        <end position="3705"/>
    </location>
</feature>
<feature type="domain" description="Fibronectin type-III" evidence="2">
    <location>
        <begin position="2916"/>
        <end position="3018"/>
    </location>
</feature>
<feature type="compositionally biased region" description="Basic and acidic residues" evidence="1">
    <location>
        <begin position="122"/>
        <end position="131"/>
    </location>
</feature>
<comment type="caution">
    <text evidence="3">The sequence shown here is derived from an EMBL/GenBank/DDBJ whole genome shotgun (WGS) entry which is preliminary data.</text>
</comment>
<accession>A0A0G0JTJ4</accession>
<name>A0A0G0JTJ4_9BACT</name>
<feature type="compositionally biased region" description="Acidic residues" evidence="1">
    <location>
        <begin position="143"/>
        <end position="155"/>
    </location>
</feature>
<dbReference type="EMBL" id="LBUU01000007">
    <property type="protein sequence ID" value="KKQ70002.1"/>
    <property type="molecule type" value="Genomic_DNA"/>
</dbReference>
<feature type="region of interest" description="Disordered" evidence="1">
    <location>
        <begin position="899"/>
        <end position="992"/>
    </location>
</feature>
<dbReference type="CDD" id="cd00063">
    <property type="entry name" value="FN3"/>
    <property type="match status" value="2"/>
</dbReference>
<sequence length="5901" mass="622056">MLKLVKNYLNNFVLRLAFLLIVLLVVLGVASRPFVFVKAFSSRINVLPENFTLEQDDDTAGWSNVSKSFYQDLSNEAQFADFNQDNSAFIISNQSSSDNIDLDSVPVDGNEDASDEDSVDTDTPKTEEKIIDVPATNILTEEEKNDDAPMEDVQENIDPADTAEPDIIPSGPQASEPEITPSESQASEPQSESAPEASASISEATESAETSFLGNFNLGISGFFNDLKKLFASESALAIADIKEQKITYSNFSVPESYEANTIGKVNLRLSLAAESAYENDRLLVEYKLGDEWQALGEIGIDKQFVNAPSGDFFNFTVPNISDWKAFDELKIRVNYVSDEIANGPVEKDMRIFLDALWLEIDYDDGQEQISEITEEEIQDVDVEETDLEESPEMLQEKFELKSENEKRFFRSDEIPTINYKFREKHNFFGRILESIGGIFYDKYKNIKVRASVMTDMGSTDNLEVTADYIEDGEIAFRVKDPGSQFAPGAYRIKFGFREPELIGGAEVEFDDEFVWGVLAFNADKASYLPGETAYLQMASLDSIGHTLCDSNLVLDIETPSGKTETLSVGDGTIFLSSECGADNVTDAPDYFVHYPLSESGRYRFKLTNLDNNYSVEDFLTVQDERPFLLERTGATRINPFKSAYIMKISFRPEQDFQGYIEENLPSSFRLAEISGEGQLGIADEIDGTQKISWPVSATAGETIELYYTYLAPKISPQFYLLGSLSVYGLNGDRFYAEERSWQIAADSKQAFTGDSTFVVPPGVTSITAKVWGAGGAGGGGGNGAGRIGGGGGGGGFAQGAIPVTPGETLTIRVGGAGDGGNDDGNVGEGGGGGGYSAILRSGTFLIQAGGGAGGAGAADGNSEDGGGGGAGSGANGSNGSRGLDAACGSQIGDNGDGGTTAAGGVGGSGCSSETDGQAGSANQGGGGGNGDDTLTGGATGGTAGANGGGAGGDGQTASNDPGGGGGGGGQYGGGGGEAGNAEGAGGGGGGSGKTDGLTAVITAAGTAGGTGAGGAGAAANNGDVDYAGSAGTGGAGGNNARGSAGYAGRIVVLYDNVEAAATGSQTSILEIPSASNYVGGSFVLRDLVSTSSISGITLTEIGTVNAQTSLSNIRLFYDLDTSAPYNCLSESFSESDARYGATSSSFSAANGTASFAGSVTVSTTSAMCVYAVLDVARGATDGQTLKITINNPSTDITGPTDVGPNAAISAYGTTTLAVAVSVAATGTQAASLDGNSENNYIGGAFVISNAQTARNLTSISINESGTVDAASNLSNIRLYYDLDTSAPYNCVGESFSASDLRFGATSTAFDTANGTSTFSGAANISTTSAFCAYVVLDIGSGALKDETIEIEISSPATGISLSSGLVYTSAPVAISGTTNIYTPDIIVSADKQRKNDLFTLIANQGWTNENEINLSALSSLLPGATTSRFNYYFELKEEDGSFIESTSEPSGACADGADYSSCATKIWTNFASTTPWYDSNWGYRKKLIINAAQVATTTSGFVVLATTTDSNLRYTGSGGHVVSANGYDITLIDSDGTTKLDYEREYYNSATGQLVIWVETDVSSTTNKTIYIYYGNSAIAVDQQNQTGTWNSSYAVVNHLKDDPGPGTAGGVRDSTSFANNATASGDMTSADLVSGMIGQAIDFDGVSDTLTINDSASMDGTTGAGQARTFSYWLNFTTVVENTLITDKSNFAGTALWSEAHASPNKIRGGTGGGNQLVSDTIFSTGQWYYVVFEHSGGNDRLYVNGVLDDGPNAQTAPADNNNVWNIMGAGTNYEVNGKMDELRATNITHTAGWILTEYNNQHDVEKFMSIEDEESIAGATYEGIVNVVSLPDRGSSTDSAIGYKWQVLACNFENQCSNWDDFNGSIPNFKVDTDAPSAPGDLVLATTTATTITLAFGAETNEANFAYYRIFYKTGLSGVDTDDSAHSDANLAEIDYSGATSTTILNLESDTQYVINIWAYDLAGNKTSANEIVVSTQSAPHARARSVQFLAGDYSSANGLSGQNTDTAQSFATFNFSLAETGVEVRSAYVLFEAQFEAYNALSSDYTGYEMSFDACVEPCTANATNGSGRAFIDSDTVLAYDEADSNQVRILFDVTDEAQLAAYAGDSANMQAQVGYNLQTGTAVSSIASTRAILVVSYAFNEDATTNFTNTVIYPLESAASGDSGTKRASTADDCDTDLNTCPTFNYNIEIPEIGAKLSQWFTMGGTNDGHGINDVAMTVNLQGYGVESDTYYHEAANGGEQGHFPAIIFDNVYGYTENSSQVLEYYLSSPGTGTYYLLSGESTETYTAPKSASVKTRTVSFPIGVLTNGQSTSLASGSASVYFPENGTGDGIVDIKKAWFRIFSNDYASGLYTLTVSSKTGSNSTSANYVYNIDAGDEVIKPSFKIIHVIPSADYSELELANASIPKEVVINTTNSSTNIGGVSAELMITYSYTDESSGYLSSLNLFGGQSGDEANSQNDGESTAFVIFPEKRGVRTVRSAGLLGSFLFTDSDGDMPANWFTIDINISTTSPVCSPSGQYGVRSDGANTFAEYFKSVTPVLSAIDEQAYFACYSNENAVAPTAGARMNSILFYTYQWTAPLPELIQSNWRWYGNSDSLAPGPAKAAEKTAINGVNIGDILRVRMNIAVTKTALATSTQAYTLQYVESDDCLSVASTSWSGVGGVSADTAWRGYNNPDPADNSALASVLLSTSNIAQSYEEANNSASNPRGTPANGYAEWDWVLYNNFATSSSNYCFRMIKSDGSLLDDYASDSFPTLATAASNTPPSAPLLPMQYRGNGTTTIANGDWINTNTVVLSATATDPNMSEIVTLYFELASSTASFTTATQMPSSSCPSGTAYSACASKIWRSNSVLGDYRTSGFIGTTSISSLPDYNGYKWQVIACDDDNACSVWTAFDLSVPNFKVDNTSPTIPGNLQAFLITPISMIITLGASSSDVNFSEYRMYYKVGTSGVTESDEEHEDNNFSNVSYANATSTFVIDLAADTDYVFNIWAYDHAGNKAAAAIELTAKTANSFNPPTGYLMSSTRQRTDGSGIVDVTILADDADNNDTLRAKFMFNSACDFSGSYGDSTIDETDSNTFATYGDPKVNNANPFQIGTTTGWIKTSPGQNYVFFDWLSNLDLPAANGEYCMGLVVSDGVFEQVATHTRPITLDNVKPTVPGYLTLAAKDSSSVTLKFGTSSIDTNFRDYKIYYKIGTSGVTENDFVHSTSSDINLDEDDFNLATTTTISGLDSKVEYVFNIWAYDTFGNRASSTIELSVKTNAAPTNISADNQYYSDSVTPVANGSWMNDNSIILKASTHDQDSADLVTFYYELVTATSTFNSFATVPSNICAYGTAFEACSSRIWSVSTTSSSLPADWYDGDWLYRKQITINSAYVATTTADFPVMIDMTDADLADEARADGFDILITDSSGTALLDYEREYFNPISGQFVAWVKTDVSSTTDTILYLYYGNAEVTTDPSTVTEAWDSYFRGVWHLEENVVDEATSFLAHNDSTAYANHGDQYGNNEFIAKIYQGQDFDGANDYLNIADNNSLDLTSAMTMSFWMNGEIGTEPVASSSVYTSAGTQTFTVPVGVTKITVKAWGAGGGGGGGANGGAETNRNPGGDGGGGGYILSTINVVPGETLTIAVGGGGGGGAYNADASSGGGGGGRTAVLRSTSLLLAAGGGAGGGGGSSVGYTQGANGGPGGGTSGTAGSNTGVANGGGGGTQIAGGTAGTGSNNGTAGALTNGGAGADGRIAQGADGGGGTAGTGGGAAGGLGDASNRYGGAGGGAGGYYGGGGGGAGNGGGAGGGGGSSYATSTAIATSTSAGSGINPGNSSDEDYLASAGVAGSGGNYLSAGSVGNPGLVVIEFTPAITIAGKGTDAYQISLNSDNYISAQINSQSVSTPISSGWHHIALTYDQNAGGTAEMKLLLDGVVKSTADYSTAINANTSPIIIGSAFNGTIDEMQISNFARHPSWIETAYNNQNDNSSFLTIGSEGTVASYFESALIVSVPDNPDFATGYKWQVKACDDDGDCTSWDQYNPTTPNFKIDTTNPSAPGQLTENSKTSNSVTLNYGSATDEDNFTEYRVYYSTNPIVTEADSLYGSTSDANLLSKTYNGITNFTINNLNPATTYYFNIWAYDVVGHKASSTVTSVDTNDAVSTPGIMFYAKNDRAIYYRVWDGAAWGTEQSSGNVTALGDNIRHIRTIRSDNGAKIGLLIKTWDGTNQDWYGAVYRYAADDFVNVSALGTSWASATNNDLMTACITPLSGGEFVIVRNNNAGNGAIAFSWDGIAGWTSEGLVPGTDTTGKFGVMNGCNLVRRPGTDNYLLLTFDDTQYVGSMYYFGGSTFDNSSASWTSWVDHASAEEDINNFVGDAFFDPSNNSRGALYYSNSTTNNYAYAKYFTCAANSINFGGSQPSPAVAPNDWGGDFVHGEFASDPGGTGIAYFVGRDVSGQLNAYQVNASNPTISWSTVTNGDNISSGNLYSQANYAQTPFATKFYKSGKGLVLGNYSSALAPFYSVITTSGNTLSATTSVEGAEANIYPRVRLYDDPNEDEVVAIFQNDDIDYSAAFWDPGNERFYNSGNQAWTQLVTGSGAADADFESTSFGYVKYNSAPLAPTNLEQYKSSGTTTIANLGWTNESTVRLSASVFDIDTREAIRIYLQLITNNDTFATTSDYTTFNPCASSASWTDCNSKIWLVASSTSGDYSVTPYTATATITSIASSTIGYKWQMLSCDDEDECSTWQKFNAVTPNFYVDTEAPSAPGNLSIGGKTSQTVTLTYGAPTNEPAVSFLEYKIFYKIGASGVTEANTPWTQANDANLSSRTYNGATFTTINGLASSTQYVFNIWAYDKAGNKATATVEIATTTSALPAVRQSSFIWENDNGANVNSNVSATAASTTLSNIKIGTRLAARLQIENIGGDDKLNNIYKLQYENYTDAAGTWLDVTSTTSVSYGPGLSGANNDAITAYKAEANARTWHNGAWQENTGTTGNISLAYNEYTELVFMINTSNATTSKTYRLRVYDVTENKVLADYAKYPVFSTVASDTTRYSKGLITPLPTVKTDLEYYFDPLGYNDVLTDNSIYDTATSAANFPVFLFATKHTNSTDAASSTWNGQSSVSTITNTAILQVYRYGTTNAWVTVDTEATIGANIDFTLSGGVNSSLSEYYGPNNWIYWRVYQVSGTEALRTDFYNANFAPAVPDVSQLHYRWRADNGTEATATWLEDEDANSPTTGSEIGVGSTTRLRIEVANTGGGSATDYNYRLEYASSSLGCATDPGDWRTVPVTVSAGEHFEMIDSAYFGDGTTTVARFANSETYTFVAGDMVEDPTNASANLSLTEGRYTEIEYAFSVTSDADAAQTYCFRVTRNGAVLNNYAIYPSVTLFGSTNIAPAYSVLPGDYDSDGASASTSPTNMGDNITFRATAGDVAGDQYYLAICKSASISAGNDTAPTCNGGAWCVSTATASGTEASCVYTAATTTESNTWYAYVCDKVFGFGQAKCSAYSQGASWSAYASPFAINHAPNFTSVATVENNKNPGQTYRVTAYVTDTDVDGGADTMDFFVCGSAGATVAGCTGSTLCSELATTSPNASCVFATTTPALAGNYDYYAYIFDSHDFPASPASRNGTYTVNNTAPVLGTLFLNNGTIIILNIKDAPDTSISAINSSIEDLNGCQDIESAVSAIYMSNATNGYNCTADDNVCYQIAPAGCVLSNCDGPTDMIATYTCTAGMKYFAVPTDNQSANNPWKNYQWLSYLNVFDGVNYSATTSVSGTTTELQTNLAIEVPEQWIDFGTGIFAGENTGTNNSTTTIENAGNSPLDANIQGTNLGGVSYAGSIDVEWIKFDLTIFDYELGTNVLKTTNKLVDVVAPRSTSSATPSSDIMYWGIGIPPVAYPDTYIGRNTFIAVMDDDNW</sequence>
<reference evidence="3 4" key="1">
    <citation type="journal article" date="2015" name="Nature">
        <title>rRNA introns, odd ribosomes, and small enigmatic genomes across a large radiation of phyla.</title>
        <authorList>
            <person name="Brown C.T."/>
            <person name="Hug L.A."/>
            <person name="Thomas B.C."/>
            <person name="Sharon I."/>
            <person name="Castelle C.J."/>
            <person name="Singh A."/>
            <person name="Wilkins M.J."/>
            <person name="Williams K.H."/>
            <person name="Banfield J.F."/>
        </authorList>
    </citation>
    <scope>NUCLEOTIDE SEQUENCE [LARGE SCALE GENOMIC DNA]</scope>
</reference>
<feature type="domain" description="Fibronectin type-III" evidence="2">
    <location>
        <begin position="1881"/>
        <end position="1982"/>
    </location>
</feature>
<dbReference type="SMART" id="SM00060">
    <property type="entry name" value="FN3"/>
    <property type="match status" value="5"/>
</dbReference>
<dbReference type="InterPro" id="IPR018765">
    <property type="entry name" value="DUF2341"/>
</dbReference>
<dbReference type="Gene3D" id="2.60.40.10">
    <property type="entry name" value="Immunoglobulins"/>
    <property type="match status" value="5"/>
</dbReference>
<feature type="compositionally biased region" description="Gly residues" evidence="1">
    <location>
        <begin position="938"/>
        <end position="955"/>
    </location>
</feature>
<evidence type="ECO:0000313" key="3">
    <source>
        <dbReference type="EMBL" id="KKQ70002.1"/>
    </source>
</evidence>
<dbReference type="SUPFAM" id="SSF49899">
    <property type="entry name" value="Concanavalin A-like lectins/glucanases"/>
    <property type="match status" value="2"/>
</dbReference>
<dbReference type="InterPro" id="IPR013320">
    <property type="entry name" value="ConA-like_dom_sf"/>
</dbReference>
<feature type="domain" description="Fibronectin type-III" evidence="2">
    <location>
        <begin position="4753"/>
        <end position="4859"/>
    </location>
</feature>
<gene>
    <name evidence="3" type="ORF">US91_C0007G0012</name>
</gene>
<proteinExistence type="predicted"/>
<evidence type="ECO:0000313" key="4">
    <source>
        <dbReference type="Proteomes" id="UP000034022"/>
    </source>
</evidence>
<feature type="compositionally biased region" description="Gly residues" evidence="1">
    <location>
        <begin position="851"/>
        <end position="877"/>
    </location>
</feature>
<dbReference type="InterPro" id="IPR013783">
    <property type="entry name" value="Ig-like_fold"/>
</dbReference>